<feature type="transmembrane region" description="Helical" evidence="2">
    <location>
        <begin position="342"/>
        <end position="368"/>
    </location>
</feature>
<reference evidence="3 4" key="1">
    <citation type="submission" date="2019-06" db="EMBL/GenBank/DDBJ databases">
        <title>Whole genome shotgun sequence of Streptomyces cacaoi subsp. cacaoi NBRC 12748.</title>
        <authorList>
            <person name="Hosoyama A."/>
            <person name="Uohara A."/>
            <person name="Ohji S."/>
            <person name="Ichikawa N."/>
        </authorList>
    </citation>
    <scope>NUCLEOTIDE SEQUENCE [LARGE SCALE GENOMIC DNA]</scope>
    <source>
        <strain evidence="3 4">NBRC 12748</strain>
    </source>
</reference>
<dbReference type="AlphaFoldDB" id="A0A4Y3QTZ6"/>
<name>A0A4Y3QTZ6_STRCI</name>
<evidence type="ECO:0000256" key="1">
    <source>
        <dbReference type="SAM" id="MobiDB-lite"/>
    </source>
</evidence>
<proteinExistence type="predicted"/>
<protein>
    <submittedName>
        <fullName evidence="3">Uncharacterized protein</fullName>
    </submittedName>
</protein>
<feature type="compositionally biased region" description="Basic and acidic residues" evidence="1">
    <location>
        <begin position="420"/>
        <end position="438"/>
    </location>
</feature>
<feature type="compositionally biased region" description="Basic and acidic residues" evidence="1">
    <location>
        <begin position="54"/>
        <end position="66"/>
    </location>
</feature>
<feature type="transmembrane region" description="Helical" evidence="2">
    <location>
        <begin position="300"/>
        <end position="322"/>
    </location>
</feature>
<feature type="region of interest" description="Disordered" evidence="1">
    <location>
        <begin position="417"/>
        <end position="459"/>
    </location>
</feature>
<evidence type="ECO:0000256" key="2">
    <source>
        <dbReference type="SAM" id="Phobius"/>
    </source>
</evidence>
<comment type="caution">
    <text evidence="3">The sequence shown here is derived from an EMBL/GenBank/DDBJ whole genome shotgun (WGS) entry which is preliminary data.</text>
</comment>
<feature type="compositionally biased region" description="Basic and acidic residues" evidence="1">
    <location>
        <begin position="1"/>
        <end position="21"/>
    </location>
</feature>
<feature type="region of interest" description="Disordered" evidence="1">
    <location>
        <begin position="1"/>
        <end position="86"/>
    </location>
</feature>
<feature type="transmembrane region" description="Helical" evidence="2">
    <location>
        <begin position="264"/>
        <end position="288"/>
    </location>
</feature>
<dbReference type="EMBL" id="BJMM01000003">
    <property type="protein sequence ID" value="GEB48429.1"/>
    <property type="molecule type" value="Genomic_DNA"/>
</dbReference>
<evidence type="ECO:0000313" key="4">
    <source>
        <dbReference type="Proteomes" id="UP000319210"/>
    </source>
</evidence>
<keyword evidence="4" id="KW-1185">Reference proteome</keyword>
<feature type="transmembrane region" description="Helical" evidence="2">
    <location>
        <begin position="388"/>
        <end position="408"/>
    </location>
</feature>
<accession>A0A4Y3QTZ6</accession>
<keyword evidence="2" id="KW-0812">Transmembrane</keyword>
<dbReference type="Proteomes" id="UP000319210">
    <property type="component" value="Unassembled WGS sequence"/>
</dbReference>
<dbReference type="RefSeq" id="WP_174864479.1">
    <property type="nucleotide sequence ID" value="NZ_BJMM01000003.1"/>
</dbReference>
<keyword evidence="2" id="KW-1133">Transmembrane helix</keyword>
<keyword evidence="2" id="KW-0472">Membrane</keyword>
<feature type="compositionally biased region" description="Gly residues" evidence="1">
    <location>
        <begin position="447"/>
        <end position="459"/>
    </location>
</feature>
<gene>
    <name evidence="3" type="ORF">SCA03_09800</name>
</gene>
<feature type="region of interest" description="Disordered" evidence="1">
    <location>
        <begin position="179"/>
        <end position="203"/>
    </location>
</feature>
<organism evidence="3 4">
    <name type="scientific">Streptomyces cacaoi</name>
    <dbReference type="NCBI Taxonomy" id="1898"/>
    <lineage>
        <taxon>Bacteria</taxon>
        <taxon>Bacillati</taxon>
        <taxon>Actinomycetota</taxon>
        <taxon>Actinomycetes</taxon>
        <taxon>Kitasatosporales</taxon>
        <taxon>Streptomycetaceae</taxon>
        <taxon>Streptomyces</taxon>
    </lineage>
</organism>
<sequence>MADEKTSRDRGTRQDEHRERVLGVIAEPGPAERLADSLASELPRALESARNAKRSREAAGTRHGEDAGSSQEAGETGENGEAGGGSWRVEVVRRTLPLDSSGTVPLLDIGRRERNGRDWEAVVVLTELPRRADHLPVLADCAPEHRVGLVSLVAMGAVAVRRRTREMLVHLVVDHLADDTGGTGATDGTARKGREGAAGGTAPSRCRVIDEREARESSEEGGAQRAVDANVQLEGQGLHFTLPGWRGKLRLLAGMVRTNRPWRLVPSLSPALAGSTAGAAFGVFYSSIWQLADAFSTGRLLAVSLLAVVAMIAWLVLAHNLWERPQNAGLRAFTALYNAATVATVSCGVVIMFVLLFTATFLAALVIIPPAYLAKTLKHSVGPVDVVTVAWLASCLGTVVGALGSGLADEEAVRGAAFSRGERRRQDWRAEEEARQEQEGETTEESGGTGSGDGSGSGG</sequence>
<evidence type="ECO:0000313" key="3">
    <source>
        <dbReference type="EMBL" id="GEB48429.1"/>
    </source>
</evidence>